<accession>A0A7W8MRG5</accession>
<feature type="transmembrane region" description="Helical" evidence="1">
    <location>
        <begin position="17"/>
        <end position="38"/>
    </location>
</feature>
<evidence type="ECO:0000313" key="2">
    <source>
        <dbReference type="EMBL" id="MBB5317292.1"/>
    </source>
</evidence>
<gene>
    <name evidence="2" type="ORF">HDF09_001961</name>
</gene>
<keyword evidence="1" id="KW-0472">Membrane</keyword>
<evidence type="ECO:0000313" key="3">
    <source>
        <dbReference type="Proteomes" id="UP000568106"/>
    </source>
</evidence>
<evidence type="ECO:0000256" key="1">
    <source>
        <dbReference type="SAM" id="Phobius"/>
    </source>
</evidence>
<keyword evidence="1" id="KW-0812">Transmembrane</keyword>
<dbReference type="AlphaFoldDB" id="A0A7W8MRG5"/>
<proteinExistence type="predicted"/>
<comment type="caution">
    <text evidence="2">The sequence shown here is derived from an EMBL/GenBank/DDBJ whole genome shotgun (WGS) entry which is preliminary data.</text>
</comment>
<dbReference type="EMBL" id="JACHDY010000002">
    <property type="protein sequence ID" value="MBB5317292.1"/>
    <property type="molecule type" value="Genomic_DNA"/>
</dbReference>
<keyword evidence="1" id="KW-1133">Transmembrane helix</keyword>
<protein>
    <submittedName>
        <fullName evidence="2">Uncharacterized protein</fullName>
    </submittedName>
</protein>
<name>A0A7W8MRG5_9BACT</name>
<keyword evidence="3" id="KW-1185">Reference proteome</keyword>
<reference evidence="2" key="1">
    <citation type="submission" date="2020-08" db="EMBL/GenBank/DDBJ databases">
        <title>Genomic Encyclopedia of Type Strains, Phase IV (KMG-V): Genome sequencing to study the core and pangenomes of soil and plant-associated prokaryotes.</title>
        <authorList>
            <person name="Whitman W."/>
        </authorList>
    </citation>
    <scope>NUCLEOTIDE SEQUENCE [LARGE SCALE GENOMIC DNA]</scope>
    <source>
        <strain evidence="2">M8UP27</strain>
    </source>
</reference>
<sequence length="403" mass="43947">MTGNPNRNPDRSDHGRLTLVGAYLIAALLAIVGAVLALKHVGNEVAFTIFGQEFTKGGIAAAGLFLAAVIVILVSRSAARRSRSVTIGDIRTAGSGSPGFVGGDYGSSAPAGPAAPIEKVKMGDVTTLGAHSPGVVMGNFTVHIDQQIVQNAKLKSRTQWRPLSVQKIPLISDSDAAKQGFLQTMCLALAKTFPTQPYTRFVSAFTIEERIVPDNHKALVVTAISQRADFCRNLHEIAERDIKAFFPLYELPFNSPERNRLLDKIKADHAKELEHLNANFRVLFGPLGFSEAWTPVECIVDGTAKTISIQELPASTDYATFPDKLQTTSELMQYLAGFTQGPIIHVTEFDLVTKNPSLLRLLMDLLDHTKFKLESFRVGLDDPEEWDYVNPQFDAESGLAASR</sequence>
<feature type="transmembrane region" description="Helical" evidence="1">
    <location>
        <begin position="58"/>
        <end position="75"/>
    </location>
</feature>
<organism evidence="2 3">
    <name type="scientific">Tunturiibacter empetritectus</name>
    <dbReference type="NCBI Taxonomy" id="3069691"/>
    <lineage>
        <taxon>Bacteria</taxon>
        <taxon>Pseudomonadati</taxon>
        <taxon>Acidobacteriota</taxon>
        <taxon>Terriglobia</taxon>
        <taxon>Terriglobales</taxon>
        <taxon>Acidobacteriaceae</taxon>
        <taxon>Tunturiibacter</taxon>
    </lineage>
</organism>
<dbReference type="Proteomes" id="UP000568106">
    <property type="component" value="Unassembled WGS sequence"/>
</dbReference>